<name>A0A0B6AIV0_PRIM2</name>
<dbReference type="RefSeq" id="WP_034653112.1">
    <property type="nucleotide sequence ID" value="NZ_BCVB01000002.1"/>
</dbReference>
<sequence>MKKLYFSLMIIFLLGACSYQESTKEVSEEIVLPTSIFSSSKNNAVIDEKEMKESIKTYLNTNEDLSNISDQFEEMMDSDQQLTKAEAKKLEQLNDLVKENDRNFSTYISHNTLPEGYKKESERISRFIMGSNQILDELDQAIDDMVEHISEGDFSETEIESLMNKNEGVNGREQKKIENFLDDKNIDTKAFGRKS</sequence>
<accession>A0A0B6AIV0</accession>
<dbReference type="NCBIfam" id="NF033193">
    <property type="entry name" value="lipo_NDxxF"/>
    <property type="match status" value="1"/>
</dbReference>
<dbReference type="Proteomes" id="UP000031829">
    <property type="component" value="Chromosome"/>
</dbReference>
<dbReference type="HOGENOM" id="CLU_108510_0_0_9"/>
<reference evidence="1 2" key="1">
    <citation type="journal article" date="2015" name="Genome Announc.">
        <title>Complete genome sequences for 35 biothreat assay-relevant bacillus species.</title>
        <authorList>
            <person name="Johnson S.L."/>
            <person name="Daligault H.E."/>
            <person name="Davenport K.W."/>
            <person name="Jaissle J."/>
            <person name="Frey K.G."/>
            <person name="Ladner J.T."/>
            <person name="Broomall S.M."/>
            <person name="Bishop-Lilly K.A."/>
            <person name="Bruce D.C."/>
            <person name="Gibbons H.S."/>
            <person name="Coyne S.R."/>
            <person name="Lo C.C."/>
            <person name="Meincke L."/>
            <person name="Munk A.C."/>
            <person name="Koroleva G.I."/>
            <person name="Rosenzweig C.N."/>
            <person name="Palacios G.F."/>
            <person name="Redden C.L."/>
            <person name="Minogue T.D."/>
            <person name="Chain P.S."/>
        </authorList>
    </citation>
    <scope>NUCLEOTIDE SEQUENCE [LARGE SCALE GENOMIC DNA]</scope>
    <source>
        <strain evidence="2">ATCC 14581 / DSM 32 / JCM 2506 / NBRC 15308 / NCIMB 9376 / NCTC 10342 / NRRL B-14308 / VKM B-512</strain>
    </source>
</reference>
<evidence type="ECO:0000313" key="2">
    <source>
        <dbReference type="Proteomes" id="UP000031829"/>
    </source>
</evidence>
<organism evidence="1 2">
    <name type="scientific">Priestia megaterium (strain ATCC 14581 / DSM 32 / CCUG 1817 / JCM 2506 / NBRC 15308 / NCIMB 9376 / NCTC 10342 / NRRL B-14308 / VKM B-512 / Ford 19)</name>
    <name type="common">Bacillus megaterium</name>
    <dbReference type="NCBI Taxonomy" id="1348623"/>
    <lineage>
        <taxon>Bacteria</taxon>
        <taxon>Bacillati</taxon>
        <taxon>Bacillota</taxon>
        <taxon>Bacilli</taxon>
        <taxon>Bacillales</taxon>
        <taxon>Bacillaceae</taxon>
        <taxon>Priestia</taxon>
    </lineage>
</organism>
<dbReference type="AlphaFoldDB" id="A0A0B6AIV0"/>
<dbReference type="PROSITE" id="PS51257">
    <property type="entry name" value="PROKAR_LIPOPROTEIN"/>
    <property type="match status" value="1"/>
</dbReference>
<dbReference type="GeneID" id="93641997"/>
<gene>
    <name evidence="1" type="ORF">BG04_3964</name>
</gene>
<protein>
    <submittedName>
        <fullName evidence="1">Putative lipoprotein</fullName>
    </submittedName>
</protein>
<proteinExistence type="predicted"/>
<dbReference type="EMBL" id="CP009920">
    <property type="protein sequence ID" value="AJI23421.1"/>
    <property type="molecule type" value="Genomic_DNA"/>
</dbReference>
<dbReference type="KEGG" id="bmeg:BG04_3964"/>
<keyword evidence="1" id="KW-0449">Lipoprotein</keyword>
<dbReference type="InterPro" id="IPR047903">
    <property type="entry name" value="NDxxF_lipo"/>
</dbReference>
<evidence type="ECO:0000313" key="1">
    <source>
        <dbReference type="EMBL" id="AJI23421.1"/>
    </source>
</evidence>